<proteinExistence type="predicted"/>
<evidence type="ECO:0000259" key="1">
    <source>
        <dbReference type="Pfam" id="PF07969"/>
    </source>
</evidence>
<sequence>MIEAKIARGSAPLKYFAWISLALSCCFAGHPLAANRVAGLQADSVQNQAQQADIAFYGEHIIPISGSTRPVNFVAVKGDTIIYVGDRKDWQGSVGETMELGDRALLPGFIDAHGHLSFHSSIAGMANVASPPVGPAENIADLIQALRDFIQKSKPAQDQWVVGLGYDDSLLAEGRHPTIIDLDQVSLTLPILLMHVSGHLAAVNSRALEIAGINETSVNPPGGVIRRFTGSQKPNGVLEESATSAVHRFQAPSKDPFGDLRRGILDFASNGITTAQEGGASAASIKMLRAASRGSAFPIDVVAYRRVQEKNLADPDLHNIHSQKYRNGFRVGGIKMILDGSPQGKTAFLTEPYAVPPEGKGADYRGYSVMPAASVDALFEKFIGSATPILAHANGDAAADLFLNALARSLHPRKPMDHRTVMIHAQTVREDQLDRIAKMQVIPSYFSAHTFYWGD</sequence>
<dbReference type="Pfam" id="PF07969">
    <property type="entry name" value="Amidohydro_3"/>
    <property type="match status" value="1"/>
</dbReference>
<dbReference type="InterPro" id="IPR011059">
    <property type="entry name" value="Metal-dep_hydrolase_composite"/>
</dbReference>
<dbReference type="InterPro" id="IPR032466">
    <property type="entry name" value="Metal_Hydrolase"/>
</dbReference>
<feature type="non-terminal residue" evidence="2">
    <location>
        <position position="455"/>
    </location>
</feature>
<evidence type="ECO:0000313" key="2">
    <source>
        <dbReference type="EMBL" id="SVB58958.1"/>
    </source>
</evidence>
<dbReference type="Gene3D" id="3.20.20.140">
    <property type="entry name" value="Metal-dependent hydrolases"/>
    <property type="match status" value="1"/>
</dbReference>
<dbReference type="PANTHER" id="PTHR22642">
    <property type="entry name" value="IMIDAZOLONEPROPIONASE"/>
    <property type="match status" value="1"/>
</dbReference>
<accession>A0A382F7D6</accession>
<dbReference type="AlphaFoldDB" id="A0A382F7D6"/>
<organism evidence="2">
    <name type="scientific">marine metagenome</name>
    <dbReference type="NCBI Taxonomy" id="408172"/>
    <lineage>
        <taxon>unclassified sequences</taxon>
        <taxon>metagenomes</taxon>
        <taxon>ecological metagenomes</taxon>
    </lineage>
</organism>
<dbReference type="InterPro" id="IPR013108">
    <property type="entry name" value="Amidohydro_3"/>
</dbReference>
<dbReference type="SUPFAM" id="SSF51338">
    <property type="entry name" value="Composite domain of metallo-dependent hydrolases"/>
    <property type="match status" value="1"/>
</dbReference>
<gene>
    <name evidence="2" type="ORF">METZ01_LOCUS211812</name>
</gene>
<dbReference type="Gene3D" id="2.30.40.10">
    <property type="entry name" value="Urease, subunit C, domain 1"/>
    <property type="match status" value="1"/>
</dbReference>
<dbReference type="EMBL" id="UINC01048437">
    <property type="protein sequence ID" value="SVB58958.1"/>
    <property type="molecule type" value="Genomic_DNA"/>
</dbReference>
<dbReference type="PANTHER" id="PTHR22642:SF2">
    <property type="entry name" value="PROTEIN LONG AFTER FAR-RED 3"/>
    <property type="match status" value="1"/>
</dbReference>
<dbReference type="PROSITE" id="PS51257">
    <property type="entry name" value="PROKAR_LIPOPROTEIN"/>
    <property type="match status" value="1"/>
</dbReference>
<dbReference type="Gene3D" id="3.10.310.70">
    <property type="match status" value="1"/>
</dbReference>
<protein>
    <recommendedName>
        <fullName evidence="1">Amidohydrolase 3 domain-containing protein</fullName>
    </recommendedName>
</protein>
<dbReference type="GO" id="GO:0016810">
    <property type="term" value="F:hydrolase activity, acting on carbon-nitrogen (but not peptide) bonds"/>
    <property type="evidence" value="ECO:0007669"/>
    <property type="project" value="InterPro"/>
</dbReference>
<dbReference type="SUPFAM" id="SSF51556">
    <property type="entry name" value="Metallo-dependent hydrolases"/>
    <property type="match status" value="1"/>
</dbReference>
<reference evidence="2" key="1">
    <citation type="submission" date="2018-05" db="EMBL/GenBank/DDBJ databases">
        <authorList>
            <person name="Lanie J.A."/>
            <person name="Ng W.-L."/>
            <person name="Kazmierczak K.M."/>
            <person name="Andrzejewski T.M."/>
            <person name="Davidsen T.M."/>
            <person name="Wayne K.J."/>
            <person name="Tettelin H."/>
            <person name="Glass J.I."/>
            <person name="Rusch D."/>
            <person name="Podicherti R."/>
            <person name="Tsui H.-C.T."/>
            <person name="Winkler M.E."/>
        </authorList>
    </citation>
    <scope>NUCLEOTIDE SEQUENCE</scope>
</reference>
<name>A0A382F7D6_9ZZZZ</name>
<feature type="domain" description="Amidohydrolase 3" evidence="1">
    <location>
        <begin position="97"/>
        <end position="451"/>
    </location>
</feature>